<proteinExistence type="predicted"/>
<protein>
    <submittedName>
        <fullName evidence="2">Uncharacterized protein</fullName>
    </submittedName>
</protein>
<dbReference type="Proteomes" id="UP001152622">
    <property type="component" value="Chromosome 8"/>
</dbReference>
<evidence type="ECO:0000256" key="1">
    <source>
        <dbReference type="SAM" id="MobiDB-lite"/>
    </source>
</evidence>
<evidence type="ECO:0000313" key="2">
    <source>
        <dbReference type="EMBL" id="KAJ8351624.1"/>
    </source>
</evidence>
<dbReference type="AlphaFoldDB" id="A0A9Q1IT96"/>
<organism evidence="2 3">
    <name type="scientific">Synaphobranchus kaupii</name>
    <name type="common">Kaup's arrowtooth eel</name>
    <dbReference type="NCBI Taxonomy" id="118154"/>
    <lineage>
        <taxon>Eukaryota</taxon>
        <taxon>Metazoa</taxon>
        <taxon>Chordata</taxon>
        <taxon>Craniata</taxon>
        <taxon>Vertebrata</taxon>
        <taxon>Euteleostomi</taxon>
        <taxon>Actinopterygii</taxon>
        <taxon>Neopterygii</taxon>
        <taxon>Teleostei</taxon>
        <taxon>Anguilliformes</taxon>
        <taxon>Synaphobranchidae</taxon>
        <taxon>Synaphobranchus</taxon>
    </lineage>
</organism>
<name>A0A9Q1IT96_SYNKA</name>
<sequence length="100" mass="10648">MSFVGRRIEMAPPPEARSSSRELGFRQPAAAHLAPLGCGCWSLAQRPAVQPAGDPPFTPSADVSALWGRLLLMETPYCSPGHSRSLVKPCGKVPHGFQPA</sequence>
<dbReference type="EMBL" id="JAINUF010000008">
    <property type="protein sequence ID" value="KAJ8351624.1"/>
    <property type="molecule type" value="Genomic_DNA"/>
</dbReference>
<gene>
    <name evidence="2" type="ORF">SKAU_G00231000</name>
</gene>
<keyword evidence="3" id="KW-1185">Reference proteome</keyword>
<accession>A0A9Q1IT96</accession>
<feature type="region of interest" description="Disordered" evidence="1">
    <location>
        <begin position="1"/>
        <end position="23"/>
    </location>
</feature>
<reference evidence="2" key="1">
    <citation type="journal article" date="2023" name="Science">
        <title>Genome structures resolve the early diversification of teleost fishes.</title>
        <authorList>
            <person name="Parey E."/>
            <person name="Louis A."/>
            <person name="Montfort J."/>
            <person name="Bouchez O."/>
            <person name="Roques C."/>
            <person name="Iampietro C."/>
            <person name="Lluch J."/>
            <person name="Castinel A."/>
            <person name="Donnadieu C."/>
            <person name="Desvignes T."/>
            <person name="Floi Bucao C."/>
            <person name="Jouanno E."/>
            <person name="Wen M."/>
            <person name="Mejri S."/>
            <person name="Dirks R."/>
            <person name="Jansen H."/>
            <person name="Henkel C."/>
            <person name="Chen W.J."/>
            <person name="Zahm M."/>
            <person name="Cabau C."/>
            <person name="Klopp C."/>
            <person name="Thompson A.W."/>
            <person name="Robinson-Rechavi M."/>
            <person name="Braasch I."/>
            <person name="Lecointre G."/>
            <person name="Bobe J."/>
            <person name="Postlethwait J.H."/>
            <person name="Berthelot C."/>
            <person name="Roest Crollius H."/>
            <person name="Guiguen Y."/>
        </authorList>
    </citation>
    <scope>NUCLEOTIDE SEQUENCE</scope>
    <source>
        <strain evidence="2">WJC10195</strain>
    </source>
</reference>
<comment type="caution">
    <text evidence="2">The sequence shown here is derived from an EMBL/GenBank/DDBJ whole genome shotgun (WGS) entry which is preliminary data.</text>
</comment>
<evidence type="ECO:0000313" key="3">
    <source>
        <dbReference type="Proteomes" id="UP001152622"/>
    </source>
</evidence>